<keyword evidence="7" id="KW-0611">Plant defense</keyword>
<gene>
    <name evidence="15" type="ORF">SAMN06296036_11895</name>
</gene>
<dbReference type="SUPFAM" id="SSF48113">
    <property type="entry name" value="Heme-dependent peroxidases"/>
    <property type="match status" value="1"/>
</dbReference>
<dbReference type="GO" id="GO:0006952">
    <property type="term" value="P:defense response"/>
    <property type="evidence" value="ECO:0007669"/>
    <property type="project" value="UniProtKB-KW"/>
</dbReference>
<keyword evidence="11" id="KW-0408">Iron</keyword>
<dbReference type="GO" id="GO:0020037">
    <property type="term" value="F:heme binding"/>
    <property type="evidence" value="ECO:0007669"/>
    <property type="project" value="InterPro"/>
</dbReference>
<dbReference type="InterPro" id="IPR010255">
    <property type="entry name" value="Haem_peroxidase_sf"/>
</dbReference>
<evidence type="ECO:0000256" key="7">
    <source>
        <dbReference type="ARBA" id="ARBA00022821"/>
    </source>
</evidence>
<dbReference type="AlphaFoldDB" id="A0A1Y6CEM1"/>
<keyword evidence="3 15" id="KW-0575">Peroxidase</keyword>
<proteinExistence type="predicted"/>
<name>A0A1Y6CEM1_9BACT</name>
<evidence type="ECO:0000256" key="6">
    <source>
        <dbReference type="ARBA" id="ARBA00022767"/>
    </source>
</evidence>
<dbReference type="InterPro" id="IPR019791">
    <property type="entry name" value="Haem_peroxidase_animal"/>
</dbReference>
<evidence type="ECO:0000256" key="8">
    <source>
        <dbReference type="ARBA" id="ARBA00022832"/>
    </source>
</evidence>
<evidence type="ECO:0000313" key="16">
    <source>
        <dbReference type="Proteomes" id="UP000192907"/>
    </source>
</evidence>
<feature type="transmembrane region" description="Helical" evidence="14">
    <location>
        <begin position="12"/>
        <end position="31"/>
    </location>
</feature>
<dbReference type="Pfam" id="PF03098">
    <property type="entry name" value="An_peroxidase"/>
    <property type="match status" value="1"/>
</dbReference>
<keyword evidence="14" id="KW-0812">Transmembrane</keyword>
<keyword evidence="4" id="KW-0349">Heme</keyword>
<dbReference type="RefSeq" id="WP_132322294.1">
    <property type="nucleotide sequence ID" value="NZ_FWZT01000018.1"/>
</dbReference>
<keyword evidence="13" id="KW-0275">Fatty acid biosynthesis</keyword>
<accession>A0A1Y6CEM1</accession>
<keyword evidence="14" id="KW-1133">Transmembrane helix</keyword>
<dbReference type="GO" id="GO:0004601">
    <property type="term" value="F:peroxidase activity"/>
    <property type="evidence" value="ECO:0007669"/>
    <property type="project" value="UniProtKB-KW"/>
</dbReference>
<keyword evidence="8" id="KW-0276">Fatty acid metabolism</keyword>
<evidence type="ECO:0000256" key="1">
    <source>
        <dbReference type="ARBA" id="ARBA00001913"/>
    </source>
</evidence>
<evidence type="ECO:0000256" key="2">
    <source>
        <dbReference type="ARBA" id="ARBA00022516"/>
    </source>
</evidence>
<dbReference type="PANTHER" id="PTHR11903">
    <property type="entry name" value="PROSTAGLANDIN G/H SYNTHASE"/>
    <property type="match status" value="1"/>
</dbReference>
<keyword evidence="5" id="KW-0479">Metal-binding</keyword>
<keyword evidence="6" id="KW-0925">Oxylipin biosynthesis</keyword>
<dbReference type="GO" id="GO:0016702">
    <property type="term" value="F:oxidoreductase activity, acting on single donors with incorporation of molecular oxygen, incorporation of two atoms of oxygen"/>
    <property type="evidence" value="ECO:0007669"/>
    <property type="project" value="TreeGrafter"/>
</dbReference>
<dbReference type="STRING" id="1513793.SAMN06296036_11895"/>
<keyword evidence="9" id="KW-0223">Dioxygenase</keyword>
<keyword evidence="14" id="KW-0472">Membrane</keyword>
<dbReference type="GO" id="GO:0006633">
    <property type="term" value="P:fatty acid biosynthetic process"/>
    <property type="evidence" value="ECO:0007669"/>
    <property type="project" value="UniProtKB-KW"/>
</dbReference>
<evidence type="ECO:0000256" key="4">
    <source>
        <dbReference type="ARBA" id="ARBA00022617"/>
    </source>
</evidence>
<comment type="cofactor">
    <cofactor evidence="1">
        <name>Ca(2+)</name>
        <dbReference type="ChEBI" id="CHEBI:29108"/>
    </cofactor>
</comment>
<dbReference type="PANTHER" id="PTHR11903:SF11">
    <property type="entry name" value="ALPHA-DIOXYGENASE 1"/>
    <property type="match status" value="1"/>
</dbReference>
<dbReference type="GO" id="GO:0031408">
    <property type="term" value="P:oxylipin biosynthetic process"/>
    <property type="evidence" value="ECO:0007669"/>
    <property type="project" value="UniProtKB-KW"/>
</dbReference>
<evidence type="ECO:0000256" key="3">
    <source>
        <dbReference type="ARBA" id="ARBA00022559"/>
    </source>
</evidence>
<evidence type="ECO:0000256" key="11">
    <source>
        <dbReference type="ARBA" id="ARBA00023004"/>
    </source>
</evidence>
<evidence type="ECO:0000256" key="10">
    <source>
        <dbReference type="ARBA" id="ARBA00023002"/>
    </source>
</evidence>
<dbReference type="GO" id="GO:0006979">
    <property type="term" value="P:response to oxidative stress"/>
    <property type="evidence" value="ECO:0007669"/>
    <property type="project" value="InterPro"/>
</dbReference>
<keyword evidence="16" id="KW-1185">Reference proteome</keyword>
<dbReference type="EMBL" id="FWZT01000018">
    <property type="protein sequence ID" value="SMF57118.1"/>
    <property type="molecule type" value="Genomic_DNA"/>
</dbReference>
<evidence type="ECO:0000256" key="12">
    <source>
        <dbReference type="ARBA" id="ARBA00023098"/>
    </source>
</evidence>
<evidence type="ECO:0000313" key="15">
    <source>
        <dbReference type="EMBL" id="SMF57118.1"/>
    </source>
</evidence>
<organism evidence="15 16">
    <name type="scientific">Pseudobacteriovorax antillogorgiicola</name>
    <dbReference type="NCBI Taxonomy" id="1513793"/>
    <lineage>
        <taxon>Bacteria</taxon>
        <taxon>Pseudomonadati</taxon>
        <taxon>Bdellovibrionota</taxon>
        <taxon>Oligoflexia</taxon>
        <taxon>Oligoflexales</taxon>
        <taxon>Pseudobacteriovoracaceae</taxon>
        <taxon>Pseudobacteriovorax</taxon>
    </lineage>
</organism>
<keyword evidence="12" id="KW-0443">Lipid metabolism</keyword>
<dbReference type="OrthoDB" id="9765610at2"/>
<dbReference type="Proteomes" id="UP000192907">
    <property type="component" value="Unassembled WGS sequence"/>
</dbReference>
<dbReference type="InterPro" id="IPR037120">
    <property type="entry name" value="Haem_peroxidase_sf_animal"/>
</dbReference>
<dbReference type="PROSITE" id="PS50292">
    <property type="entry name" value="PEROXIDASE_3"/>
    <property type="match status" value="1"/>
</dbReference>
<dbReference type="PRINTS" id="PR00457">
    <property type="entry name" value="ANPEROXIDASE"/>
</dbReference>
<evidence type="ECO:0000256" key="5">
    <source>
        <dbReference type="ARBA" id="ARBA00022723"/>
    </source>
</evidence>
<keyword evidence="10" id="KW-0560">Oxidoreductase</keyword>
<evidence type="ECO:0000256" key="14">
    <source>
        <dbReference type="SAM" id="Phobius"/>
    </source>
</evidence>
<evidence type="ECO:0000256" key="13">
    <source>
        <dbReference type="ARBA" id="ARBA00023160"/>
    </source>
</evidence>
<protein>
    <submittedName>
        <fullName evidence="15">Animal haem peroxidase</fullName>
    </submittedName>
</protein>
<sequence length="941" mass="106353">MIGNSVWVTWPVIGKMFGGIGLIVSLGMLAVDREELMENNLYDLESEEYYANSISCSDDDLKARTLDGTCVIPENPKEGSIYTNFGRNVDPRASVTELESERLLEPNPREISNLLMGRDSFKPATSLNFIAAAWIQFMTHDWFSHGVNLESDPIEVPVPTNDPEFSAGSMIEIKRTRPATLVQDFQVFDEDTGQVKRIPLEKALPAYENLVTHWWDGSQIYGTNSEVNQLIRTFQGGKLKLDDQGYLPTGSNGVPVQGFTDNWWLGLSMLHNLFVKEHNAIAEALQEKYPQMTDQQLYDKSRLINAALMTKIHTVEWTPAIIANPTTITAMYANWWGLLGSREAKEAYRELIKKWLEAASNADGFFQRILRTNPEMAGVADLFKNAASLDYVIGGLAGATEANNYGVPYTLTEEFVQVYRMHPLMRDSIDVYDFESGSLKDSVSLEDTTFGDGEEMFRSSRQADLWFGFGITNPGALTLKNYPNVLRNIEIPFRGPLDLATIDIVRDRERGIPRYNEFRRQIGLTPISNFEQLFEGADMSLAENQQLLKDMKRVYKNDVELIDAFVGEMAESVRPEGFGFSETAFQIFIMNASRRILTDRFYTSDYNADTYTELGMDWVEGTTMVDILKRHYPELASRMNSTDNAFKPWSQPSPETCDLAVEEMDGKAIWGHVESDGRSREVVTLFNRIGEVESFYAITAEYLDPFEEDNFVSKFLRPGKRNLITGEMNGYLQELFHWITIRKIERVPGSSEFSVYPVTVQNGRIISASNPSKERFQLGCSENLAIGTEQVIEINGSQKLVSYSDLERNAPFSPLSTTWEYDYAPGPFNPGYQQGDKIILDIEDRFGPNRGRTTARFNVDELKGQDLVVQGAFTMDEAHRGLYTFTRNESSATIGAEKVEDKVGVFLDVYNAQPIFGTVELILIDPSNPIGSQMYFEEYGN</sequence>
<dbReference type="Gene3D" id="1.10.640.10">
    <property type="entry name" value="Haem peroxidase domain superfamily, animal type"/>
    <property type="match status" value="1"/>
</dbReference>
<dbReference type="InterPro" id="IPR050783">
    <property type="entry name" value="Oxylipin_biosynth_metab"/>
</dbReference>
<evidence type="ECO:0000256" key="9">
    <source>
        <dbReference type="ARBA" id="ARBA00022964"/>
    </source>
</evidence>
<dbReference type="GO" id="GO:0046872">
    <property type="term" value="F:metal ion binding"/>
    <property type="evidence" value="ECO:0007669"/>
    <property type="project" value="UniProtKB-KW"/>
</dbReference>
<dbReference type="CDD" id="cd09818">
    <property type="entry name" value="PIOX_like"/>
    <property type="match status" value="1"/>
</dbReference>
<reference evidence="16" key="1">
    <citation type="submission" date="2017-04" db="EMBL/GenBank/DDBJ databases">
        <authorList>
            <person name="Varghese N."/>
            <person name="Submissions S."/>
        </authorList>
    </citation>
    <scope>NUCLEOTIDE SEQUENCE [LARGE SCALE GENOMIC DNA]</scope>
    <source>
        <strain evidence="16">RKEM611</strain>
    </source>
</reference>
<keyword evidence="2" id="KW-0444">Lipid biosynthesis</keyword>
<dbReference type="InterPro" id="IPR034815">
    <property type="entry name" value="A_dioxygenase"/>
</dbReference>